<dbReference type="EMBL" id="JAPDGR010000673">
    <property type="protein sequence ID" value="KAJ2988254.1"/>
    <property type="molecule type" value="Genomic_DNA"/>
</dbReference>
<evidence type="ECO:0000313" key="1">
    <source>
        <dbReference type="EMBL" id="KAJ2988254.1"/>
    </source>
</evidence>
<comment type="caution">
    <text evidence="1">The sequence shown here is derived from an EMBL/GenBank/DDBJ whole genome shotgun (WGS) entry which is preliminary data.</text>
</comment>
<organism evidence="1 2">
    <name type="scientific">Xylaria curta</name>
    <dbReference type="NCBI Taxonomy" id="42375"/>
    <lineage>
        <taxon>Eukaryota</taxon>
        <taxon>Fungi</taxon>
        <taxon>Dikarya</taxon>
        <taxon>Ascomycota</taxon>
        <taxon>Pezizomycotina</taxon>
        <taxon>Sordariomycetes</taxon>
        <taxon>Xylariomycetidae</taxon>
        <taxon>Xylariales</taxon>
        <taxon>Xylariaceae</taxon>
        <taxon>Xylaria</taxon>
    </lineage>
</organism>
<name>A0ACC1PAR7_9PEZI</name>
<dbReference type="Proteomes" id="UP001143856">
    <property type="component" value="Unassembled WGS sequence"/>
</dbReference>
<sequence>MYRSTAAGDDGTGRISDGYRDRSSVVWAYTNDAVSVTGLIGQPVGLERVAAGTAARGDPERRTIIGVPGDLDHDEVGLLPSEQSTAHRYSALFTSMPTGL</sequence>
<accession>A0ACC1PAR7</accession>
<keyword evidence="2" id="KW-1185">Reference proteome</keyword>
<protein>
    <submittedName>
        <fullName evidence="1">Uncharacterized protein</fullName>
    </submittedName>
</protein>
<reference evidence="1" key="1">
    <citation type="submission" date="2022-10" db="EMBL/GenBank/DDBJ databases">
        <title>Genome Sequence of Xylaria curta.</title>
        <authorList>
            <person name="Buettner E."/>
        </authorList>
    </citation>
    <scope>NUCLEOTIDE SEQUENCE</scope>
    <source>
        <strain evidence="1">Babe10</strain>
    </source>
</reference>
<proteinExistence type="predicted"/>
<gene>
    <name evidence="1" type="ORF">NUW58_g4077</name>
</gene>
<evidence type="ECO:0000313" key="2">
    <source>
        <dbReference type="Proteomes" id="UP001143856"/>
    </source>
</evidence>